<dbReference type="OrthoDB" id="9807047at2"/>
<dbReference type="CDD" id="cd06261">
    <property type="entry name" value="TM_PBP2"/>
    <property type="match status" value="1"/>
</dbReference>
<gene>
    <name evidence="10" type="ORF">AS026_22520</name>
</gene>
<keyword evidence="6 8" id="KW-1133">Transmembrane helix</keyword>
<dbReference type="Gene3D" id="1.10.3720.10">
    <property type="entry name" value="MetI-like"/>
    <property type="match status" value="1"/>
</dbReference>
<evidence type="ECO:0000313" key="10">
    <source>
        <dbReference type="EMBL" id="KWV41945.1"/>
    </source>
</evidence>
<dbReference type="Pfam" id="PF00528">
    <property type="entry name" value="BPD_transp_1"/>
    <property type="match status" value="1"/>
</dbReference>
<dbReference type="AlphaFoldDB" id="A0A125Q4K8"/>
<reference evidence="10 11" key="1">
    <citation type="submission" date="2015-11" db="EMBL/GenBank/DDBJ databases">
        <title>Draft Genome Sequence of the Strain BR 10423 (Rhizobium sp.) isolated from nodules of Mimosa pudica.</title>
        <authorList>
            <person name="Barauna A.C."/>
            <person name="Zilli J.E."/>
            <person name="Simoes-Araujo J.L."/>
            <person name="Reis V.M."/>
            <person name="James E.K."/>
            <person name="Reis F.B.Jr."/>
            <person name="Rouws L.F."/>
            <person name="Passos S.R."/>
            <person name="Gois S.R."/>
        </authorList>
    </citation>
    <scope>NUCLEOTIDE SEQUENCE [LARGE SCALE GENOMIC DNA]</scope>
    <source>
        <strain evidence="10 11">BR10423</strain>
    </source>
</reference>
<proteinExistence type="inferred from homology"/>
<accession>A0A125Q4K8</accession>
<protein>
    <recommendedName>
        <fullName evidence="9">ABC transmembrane type-1 domain-containing protein</fullName>
    </recommendedName>
</protein>
<keyword evidence="3 8" id="KW-0813">Transport</keyword>
<feature type="transmembrane region" description="Helical" evidence="8">
    <location>
        <begin position="253"/>
        <end position="273"/>
    </location>
</feature>
<dbReference type="PANTHER" id="PTHR42929:SF1">
    <property type="entry name" value="INNER MEMBRANE ABC TRANSPORTER PERMEASE PROTEIN YDCU-RELATED"/>
    <property type="match status" value="1"/>
</dbReference>
<evidence type="ECO:0000256" key="1">
    <source>
        <dbReference type="ARBA" id="ARBA00004651"/>
    </source>
</evidence>
<evidence type="ECO:0000256" key="6">
    <source>
        <dbReference type="ARBA" id="ARBA00022989"/>
    </source>
</evidence>
<evidence type="ECO:0000256" key="3">
    <source>
        <dbReference type="ARBA" id="ARBA00022448"/>
    </source>
</evidence>
<evidence type="ECO:0000256" key="4">
    <source>
        <dbReference type="ARBA" id="ARBA00022475"/>
    </source>
</evidence>
<keyword evidence="11" id="KW-1185">Reference proteome</keyword>
<dbReference type="GO" id="GO:0055085">
    <property type="term" value="P:transmembrane transport"/>
    <property type="evidence" value="ECO:0007669"/>
    <property type="project" value="InterPro"/>
</dbReference>
<comment type="caution">
    <text evidence="10">The sequence shown here is derived from an EMBL/GenBank/DDBJ whole genome shotgun (WGS) entry which is preliminary data.</text>
</comment>
<dbReference type="SUPFAM" id="SSF161098">
    <property type="entry name" value="MetI-like"/>
    <property type="match status" value="1"/>
</dbReference>
<dbReference type="EMBL" id="LNCD01000138">
    <property type="protein sequence ID" value="KWV41945.1"/>
    <property type="molecule type" value="Genomic_DNA"/>
</dbReference>
<name>A0A125Q4K8_9HYPH</name>
<dbReference type="GO" id="GO:0005886">
    <property type="term" value="C:plasma membrane"/>
    <property type="evidence" value="ECO:0007669"/>
    <property type="project" value="UniProtKB-SubCell"/>
</dbReference>
<comment type="similarity">
    <text evidence="2">Belongs to the binding-protein-dependent transport system permease family. CysTW subfamily.</text>
</comment>
<feature type="transmembrane region" description="Helical" evidence="8">
    <location>
        <begin position="97"/>
        <end position="114"/>
    </location>
</feature>
<feature type="transmembrane region" description="Helical" evidence="8">
    <location>
        <begin position="151"/>
        <end position="172"/>
    </location>
</feature>
<keyword evidence="7 8" id="KW-0472">Membrane</keyword>
<dbReference type="PROSITE" id="PS50928">
    <property type="entry name" value="ABC_TM1"/>
    <property type="match status" value="1"/>
</dbReference>
<evidence type="ECO:0000256" key="8">
    <source>
        <dbReference type="RuleBase" id="RU363032"/>
    </source>
</evidence>
<keyword evidence="4" id="KW-1003">Cell membrane</keyword>
<dbReference type="Proteomes" id="UP000068164">
    <property type="component" value="Unassembled WGS sequence"/>
</dbReference>
<evidence type="ECO:0000256" key="5">
    <source>
        <dbReference type="ARBA" id="ARBA00022692"/>
    </source>
</evidence>
<dbReference type="RefSeq" id="WP_062375266.1">
    <property type="nucleotide sequence ID" value="NZ_LNCD01000138.1"/>
</dbReference>
<feature type="transmembrane region" description="Helical" evidence="8">
    <location>
        <begin position="62"/>
        <end position="85"/>
    </location>
</feature>
<comment type="subcellular location">
    <subcellularLocation>
        <location evidence="1 8">Cell membrane</location>
        <topology evidence="1 8">Multi-pass membrane protein</topology>
    </subcellularLocation>
</comment>
<feature type="transmembrane region" description="Helical" evidence="8">
    <location>
        <begin position="197"/>
        <end position="218"/>
    </location>
</feature>
<evidence type="ECO:0000259" key="9">
    <source>
        <dbReference type="PROSITE" id="PS50928"/>
    </source>
</evidence>
<dbReference type="PANTHER" id="PTHR42929">
    <property type="entry name" value="INNER MEMBRANE ABC TRANSPORTER PERMEASE PROTEIN YDCU-RELATED-RELATED"/>
    <property type="match status" value="1"/>
</dbReference>
<evidence type="ECO:0000256" key="7">
    <source>
        <dbReference type="ARBA" id="ARBA00023136"/>
    </source>
</evidence>
<organism evidence="10 11">
    <name type="scientific">Rhizobium altiplani</name>
    <dbReference type="NCBI Taxonomy" id="1864509"/>
    <lineage>
        <taxon>Bacteria</taxon>
        <taxon>Pseudomonadati</taxon>
        <taxon>Pseudomonadota</taxon>
        <taxon>Alphaproteobacteria</taxon>
        <taxon>Hyphomicrobiales</taxon>
        <taxon>Rhizobiaceae</taxon>
        <taxon>Rhizobium/Agrobacterium group</taxon>
        <taxon>Rhizobium</taxon>
    </lineage>
</organism>
<keyword evidence="5 8" id="KW-0812">Transmembrane</keyword>
<feature type="domain" description="ABC transmembrane type-1" evidence="9">
    <location>
        <begin position="63"/>
        <end position="270"/>
    </location>
</feature>
<dbReference type="InterPro" id="IPR035906">
    <property type="entry name" value="MetI-like_sf"/>
</dbReference>
<evidence type="ECO:0000256" key="2">
    <source>
        <dbReference type="ARBA" id="ARBA00007069"/>
    </source>
</evidence>
<feature type="transmembrane region" description="Helical" evidence="8">
    <location>
        <begin position="7"/>
        <end position="30"/>
    </location>
</feature>
<evidence type="ECO:0000313" key="11">
    <source>
        <dbReference type="Proteomes" id="UP000068164"/>
    </source>
</evidence>
<dbReference type="InterPro" id="IPR000515">
    <property type="entry name" value="MetI-like"/>
</dbReference>
<sequence length="279" mass="30299">MRSGARIFLFLIAAAGPVLLVLLPLSGFVLNSFYSMNGSEIVRDFSAGNYVEFANNQAYVGVLWHTIWLCGRVALICLLLAYPLAWYVWQQPEAKRFPLLLVIILPLFMSYIVKLFTMRSLLAVTGLMNELLLDVGFLAKPTTAFMFNENATLLTMVAMYLPFVFLPIYLALERIPESLVQASADLGGTQATTFRHVVWPLSVPGVVSGAIFAFVLSLGDYVTPQMVGGPNGFTFGRVIFSQFGAAYNWPLGAALAVVLVIVSGAAILSAGLVSKKGKA</sequence>